<dbReference type="AlphaFoldDB" id="A0A7X1U7X4"/>
<proteinExistence type="predicted"/>
<organism evidence="1 2">
    <name type="scientific">Pseudomonas piscis</name>
    <dbReference type="NCBI Taxonomy" id="2614538"/>
    <lineage>
        <taxon>Bacteria</taxon>
        <taxon>Pseudomonadati</taxon>
        <taxon>Pseudomonadota</taxon>
        <taxon>Gammaproteobacteria</taxon>
        <taxon>Pseudomonadales</taxon>
        <taxon>Pseudomonadaceae</taxon>
        <taxon>Pseudomonas</taxon>
    </lineage>
</organism>
<gene>
    <name evidence="1" type="ORF">GDH07_29790</name>
</gene>
<name>A0A7X1U7X4_9PSED</name>
<comment type="caution">
    <text evidence="1">The sequence shown here is derived from an EMBL/GenBank/DDBJ whole genome shotgun (WGS) entry which is preliminary data.</text>
</comment>
<sequence length="505" mass="57454">MGDREGSSAPVIREKGFLDTLCMLEKKYDVSSLRYKGTQYWPLLRMMLGFENDPLVPPTKGKAGAKDRFKKYLNAISSFFENFIDPKNNQSRSKHCDVYYLTHSTCRGVKVKDRHFDTFFAPLRHWCEKAGKNLAFYAEELALDAEYRHPRSEKTAYIQKHLTLISFMSGFKYKSTILKDTDLAIIESLKNELNLLGFDTNSINLQAIKKSLTQLELHKNRFSRILESKQPKIVMVVTYYNIFGFSLMAAANALGIKTLDLQHGVQGAGHFAYGNWGCVPEGGWDILPKLFWNWTAEDVANINSWGGEFHSGILGGRIFSQYLNEVDVEFPTYHALTQNLKRSECTQVVLVTLQPIECEDFINSLRDAMRSPDFESVFWLFRLHPAMMEKKDFYSNLLKTTNSDLALCSGLPLDYVLKLSNLHITLNSSVTIEAALEGVPTLLENNCSYYMEWQNLGIAKRIKEGQSWADAISEQLSHEGCFSKSENKHSAESAILKLTPSTNQN</sequence>
<reference evidence="1 2" key="1">
    <citation type="submission" date="2019-10" db="EMBL/GenBank/DDBJ databases">
        <title>Pseudomonas dajingensis sp. nov., isolated from the profound head ulcers of farmed Murray cod (Maccullochella peelii peelii).</title>
        <authorList>
            <person name="Liu Y."/>
        </authorList>
    </citation>
    <scope>NUCLEOTIDE SEQUENCE [LARGE SCALE GENOMIC DNA]</scope>
    <source>
        <strain evidence="1 2">MC042</strain>
    </source>
</reference>
<accession>A0A7X1U7X4</accession>
<dbReference type="EMBL" id="WHUV01000007">
    <property type="protein sequence ID" value="MQA57523.1"/>
    <property type="molecule type" value="Genomic_DNA"/>
</dbReference>
<evidence type="ECO:0000313" key="2">
    <source>
        <dbReference type="Proteomes" id="UP000486534"/>
    </source>
</evidence>
<evidence type="ECO:0000313" key="1">
    <source>
        <dbReference type="EMBL" id="MQA57523.1"/>
    </source>
</evidence>
<dbReference type="SUPFAM" id="SSF53756">
    <property type="entry name" value="UDP-Glycosyltransferase/glycogen phosphorylase"/>
    <property type="match status" value="1"/>
</dbReference>
<dbReference type="Proteomes" id="UP000486534">
    <property type="component" value="Unassembled WGS sequence"/>
</dbReference>
<dbReference type="RefSeq" id="WP_152899645.1">
    <property type="nucleotide sequence ID" value="NZ_WHUV01000007.1"/>
</dbReference>
<protein>
    <submittedName>
        <fullName evidence="1">Uncharacterized protein</fullName>
    </submittedName>
</protein>